<keyword evidence="5" id="KW-1185">Reference proteome</keyword>
<dbReference type="PANTHER" id="PTHR38149">
    <property type="entry name" value="ATPASE"/>
    <property type="match status" value="1"/>
</dbReference>
<feature type="domain" description="ATPase of the ABC class C-terminal" evidence="2">
    <location>
        <begin position="1"/>
        <end position="198"/>
    </location>
</feature>
<dbReference type="SUPFAM" id="SSF52540">
    <property type="entry name" value="P-loop containing nucleoside triphosphate hydrolases"/>
    <property type="match status" value="1"/>
</dbReference>
<reference evidence="4 5" key="1">
    <citation type="submission" date="2016-10" db="EMBL/GenBank/DDBJ databases">
        <authorList>
            <person name="de Groot N.N."/>
        </authorList>
    </citation>
    <scope>NUCLEOTIDE SEQUENCE [LARGE SCALE GENOMIC DNA]</scope>
    <source>
        <strain evidence="4 5">DSM 46701</strain>
    </source>
</reference>
<evidence type="ECO:0000256" key="1">
    <source>
        <dbReference type="SAM" id="MobiDB-lite"/>
    </source>
</evidence>
<dbReference type="InterPro" id="IPR019195">
    <property type="entry name" value="ABC_ATPase_put"/>
</dbReference>
<evidence type="ECO:0000259" key="2">
    <source>
        <dbReference type="Pfam" id="PF09818"/>
    </source>
</evidence>
<evidence type="ECO:0000259" key="3">
    <source>
        <dbReference type="Pfam" id="PF21117"/>
    </source>
</evidence>
<dbReference type="Proteomes" id="UP000199695">
    <property type="component" value="Unassembled WGS sequence"/>
</dbReference>
<dbReference type="Pfam" id="PF21117">
    <property type="entry name" value="MRB1590_C"/>
    <property type="match status" value="1"/>
</dbReference>
<sequence length="316" mass="34938">MGGGYHGKSTLLKAIERGVYDHIERDGREYVLTDPDAVKVRAEDGRRVEKVNISPFINNLPFGRSTESFSTEDASGSTSQAANIMENLEMGCSCLLIDEDTSATNFMIRDARMQALVSKGKEPITPFIDKVRQLYEQKNVSTILVLGGSGDYFDIADRVILMDHYLPYDVTAEAKRIAQTHTLGRQPEGGKHFGEITPRRPLSKGLNARKGNKEKADAKGLHTIMFGTVQLDLSALEQLVDPSQTRAIALMLKKFGEMADGQYCLSELVGKLYSEIGERGLDIISPFYGQHPGDLALPRKYELAGALNRLRTLVVK</sequence>
<dbReference type="InterPro" id="IPR027417">
    <property type="entry name" value="P-loop_NTPase"/>
</dbReference>
<evidence type="ECO:0000313" key="4">
    <source>
        <dbReference type="EMBL" id="SEN52622.1"/>
    </source>
</evidence>
<dbReference type="STRING" id="1173111.SAMN05444955_11394"/>
<dbReference type="InterPro" id="IPR046834">
    <property type="entry name" value="ABC_ATPase_C"/>
</dbReference>
<feature type="region of interest" description="Disordered" evidence="1">
    <location>
        <begin position="184"/>
        <end position="214"/>
    </location>
</feature>
<feature type="compositionally biased region" description="Basic and acidic residues" evidence="1">
    <location>
        <begin position="188"/>
        <end position="198"/>
    </location>
</feature>
<evidence type="ECO:0000313" key="5">
    <source>
        <dbReference type="Proteomes" id="UP000199695"/>
    </source>
</evidence>
<dbReference type="EMBL" id="FOCQ01000013">
    <property type="protein sequence ID" value="SEN52622.1"/>
    <property type="molecule type" value="Genomic_DNA"/>
</dbReference>
<proteinExistence type="predicted"/>
<dbReference type="InterPro" id="IPR049069">
    <property type="entry name" value="MRB1590-like_C"/>
</dbReference>
<protein>
    <submittedName>
        <fullName evidence="4">Predicted ATPase of the ABC class</fullName>
    </submittedName>
</protein>
<organism evidence="4 5">
    <name type="scientific">Lihuaxuella thermophila</name>
    <dbReference type="NCBI Taxonomy" id="1173111"/>
    <lineage>
        <taxon>Bacteria</taxon>
        <taxon>Bacillati</taxon>
        <taxon>Bacillota</taxon>
        <taxon>Bacilli</taxon>
        <taxon>Bacillales</taxon>
        <taxon>Thermoactinomycetaceae</taxon>
        <taxon>Lihuaxuella</taxon>
    </lineage>
</organism>
<feature type="domain" description="MRB1590-like C-terminal" evidence="3">
    <location>
        <begin position="215"/>
        <end position="316"/>
    </location>
</feature>
<dbReference type="Pfam" id="PF09818">
    <property type="entry name" value="ABC_ATPase"/>
    <property type="match status" value="1"/>
</dbReference>
<dbReference type="AlphaFoldDB" id="A0A1H8H8J8"/>
<name>A0A1H8H8J8_9BACL</name>
<gene>
    <name evidence="4" type="ORF">SAMN05444955_11394</name>
</gene>
<dbReference type="PANTHER" id="PTHR38149:SF1">
    <property type="entry name" value="ATPASE"/>
    <property type="match status" value="1"/>
</dbReference>
<accession>A0A1H8H8J8</accession>